<dbReference type="GO" id="GO:0006357">
    <property type="term" value="P:regulation of transcription by RNA polymerase II"/>
    <property type="evidence" value="ECO:0007669"/>
    <property type="project" value="TreeGrafter"/>
</dbReference>
<feature type="compositionally biased region" description="Acidic residues" evidence="1">
    <location>
        <begin position="30"/>
        <end position="46"/>
    </location>
</feature>
<dbReference type="Pfam" id="PF13339">
    <property type="entry name" value="AATF-Che1"/>
    <property type="match status" value="1"/>
</dbReference>
<name>A0A0K0DBB8_ANGCA</name>
<reference evidence="4" key="2">
    <citation type="submission" date="2016-04" db="UniProtKB">
        <authorList>
            <consortium name="WormBaseParasite"/>
        </authorList>
    </citation>
    <scope>IDENTIFICATION</scope>
</reference>
<dbReference type="InterPro" id="IPR039223">
    <property type="entry name" value="AATF/Bfr2"/>
</dbReference>
<keyword evidence="3" id="KW-1185">Reference proteome</keyword>
<proteinExistence type="predicted"/>
<dbReference type="STRING" id="6313.A0A0K0DBB8"/>
<evidence type="ECO:0000313" key="4">
    <source>
        <dbReference type="WBParaSite" id="ACAC_0000769901-mRNA-1"/>
    </source>
</evidence>
<dbReference type="Proteomes" id="UP000035642">
    <property type="component" value="Unassembled WGS sequence"/>
</dbReference>
<evidence type="ECO:0000313" key="3">
    <source>
        <dbReference type="Proteomes" id="UP000035642"/>
    </source>
</evidence>
<dbReference type="PANTHER" id="PTHR15565">
    <property type="entry name" value="AATF PROTEIN APOPTOSIS ANTAGONIZING TRANSCRIPTION FACTOR"/>
    <property type="match status" value="1"/>
</dbReference>
<evidence type="ECO:0000256" key="1">
    <source>
        <dbReference type="SAM" id="MobiDB-lite"/>
    </source>
</evidence>
<feature type="compositionally biased region" description="Polar residues" evidence="1">
    <location>
        <begin position="201"/>
        <end position="210"/>
    </location>
</feature>
<dbReference type="GO" id="GO:0005730">
    <property type="term" value="C:nucleolus"/>
    <property type="evidence" value="ECO:0007669"/>
    <property type="project" value="TreeGrafter"/>
</dbReference>
<feature type="region of interest" description="Disordered" evidence="1">
    <location>
        <begin position="1"/>
        <end position="49"/>
    </location>
</feature>
<reference evidence="3" key="1">
    <citation type="submission" date="2012-09" db="EMBL/GenBank/DDBJ databases">
        <authorList>
            <person name="Martin A.A."/>
        </authorList>
    </citation>
    <scope>NUCLEOTIDE SEQUENCE</scope>
</reference>
<organism evidence="3 4">
    <name type="scientific">Angiostrongylus cantonensis</name>
    <name type="common">Rat lungworm</name>
    <dbReference type="NCBI Taxonomy" id="6313"/>
    <lineage>
        <taxon>Eukaryota</taxon>
        <taxon>Metazoa</taxon>
        <taxon>Ecdysozoa</taxon>
        <taxon>Nematoda</taxon>
        <taxon>Chromadorea</taxon>
        <taxon>Rhabditida</taxon>
        <taxon>Rhabditina</taxon>
        <taxon>Rhabditomorpha</taxon>
        <taxon>Strongyloidea</taxon>
        <taxon>Metastrongylidae</taxon>
        <taxon>Angiostrongylus</taxon>
    </lineage>
</organism>
<feature type="compositionally biased region" description="Acidic residues" evidence="1">
    <location>
        <begin position="158"/>
        <end position="190"/>
    </location>
</feature>
<dbReference type="AlphaFoldDB" id="A0A0K0DBB8"/>
<feature type="domain" description="AATF leucine zipper-containing" evidence="2">
    <location>
        <begin position="74"/>
        <end position="240"/>
    </location>
</feature>
<dbReference type="InterPro" id="IPR025160">
    <property type="entry name" value="AATF"/>
</dbReference>
<dbReference type="PANTHER" id="PTHR15565:SF0">
    <property type="entry name" value="PROTEIN AATF"/>
    <property type="match status" value="1"/>
</dbReference>
<dbReference type="WBParaSite" id="ACAC_0000769901-mRNA-1">
    <property type="protein sequence ID" value="ACAC_0000769901-mRNA-1"/>
    <property type="gene ID" value="ACAC_0000769901"/>
</dbReference>
<sequence>MIGEDDEFVGDQNALDSGVDNSISGLGSSFDEDEEQDSQSPAEEDPTTINSLMNNIDKDKQKMKGLLLQTFSALSVYEQTRIWEQLLYIKIKVHAALRAFNQLPRGQLANNLTKEADEDVVSSLRHAHKNAVKLASTLLEAEHLLSSSLTKSAIEGEGGTEDSNDEEIGSSEDEEGFQDDCSDEDDDENITGETRLEEQHVTNTPHAPSINMKSLSKCFREKEQQFVKFRDSTLLKWEERTKFIESGHPKNANSDFSAFEKNNIVSRIEKICADKDRLLKRSRTKKSDIERIGGTAEAEEDDEIYDDDDFYQMLLKELIDKKTSNTRDPVAMTRYLPIAKLVNFHPAMPEMVEWNSEARNELFKSIFS</sequence>
<evidence type="ECO:0000259" key="2">
    <source>
        <dbReference type="Pfam" id="PF13339"/>
    </source>
</evidence>
<accession>A0A0K0DBB8</accession>
<protein>
    <submittedName>
        <fullName evidence="4">AATF-Che1 domain-containing protein</fullName>
    </submittedName>
</protein>
<feature type="region of interest" description="Disordered" evidence="1">
    <location>
        <begin position="150"/>
        <end position="210"/>
    </location>
</feature>